<keyword evidence="1" id="KW-0479">Metal-binding</keyword>
<proteinExistence type="predicted"/>
<dbReference type="EMBL" id="JBHSOG010000008">
    <property type="protein sequence ID" value="MFC5768253.1"/>
    <property type="molecule type" value="Genomic_DNA"/>
</dbReference>
<reference evidence="4" key="1">
    <citation type="journal article" date="2019" name="Int. J. Syst. Evol. Microbiol.">
        <title>The Global Catalogue of Microorganisms (GCM) 10K type strain sequencing project: providing services to taxonomists for standard genome sequencing and annotation.</title>
        <authorList>
            <consortium name="The Broad Institute Genomics Platform"/>
            <consortium name="The Broad Institute Genome Sequencing Center for Infectious Disease"/>
            <person name="Wu L."/>
            <person name="Ma J."/>
        </authorList>
    </citation>
    <scope>NUCLEOTIDE SEQUENCE [LARGE SCALE GENOMIC DNA]</scope>
    <source>
        <strain evidence="4">SHR3</strain>
    </source>
</reference>
<dbReference type="PANTHER" id="PTHR11820:SF90">
    <property type="entry name" value="FLUTATHIONE S-TRANSFERASE"/>
    <property type="match status" value="1"/>
</dbReference>
<dbReference type="Proteomes" id="UP001595974">
    <property type="component" value="Unassembled WGS sequence"/>
</dbReference>
<evidence type="ECO:0000259" key="2">
    <source>
        <dbReference type="Pfam" id="PF01557"/>
    </source>
</evidence>
<dbReference type="GO" id="GO:0016787">
    <property type="term" value="F:hydrolase activity"/>
    <property type="evidence" value="ECO:0007669"/>
    <property type="project" value="UniProtKB-KW"/>
</dbReference>
<dbReference type="InterPro" id="IPR036663">
    <property type="entry name" value="Fumarylacetoacetase_C_sf"/>
</dbReference>
<sequence>MTHPTYLWPPPSVASLPVVGSSARYPVNRIFCVGRNYQAHAIEMGMKGVDKEASRPFYFTKTPAALVDSGATIPYPPGTADFHHEMELVVALGAPGFRVAEADAHRLIHGYAAGLDMTRRDLQAIAREAGRPWDLAKDFENAAVCSAILPAGDLGVLDSGAITLAVNGVTRQSGDVSQLIWNIGEIIADLSQFYHLQAGDLIYTGTPEGVGAVGPGDRITGHIDRVGDVELTIGPAE</sequence>
<dbReference type="SUPFAM" id="SSF56529">
    <property type="entry name" value="FAH"/>
    <property type="match status" value="1"/>
</dbReference>
<comment type="caution">
    <text evidence="3">The sequence shown here is derived from an EMBL/GenBank/DDBJ whole genome shotgun (WGS) entry which is preliminary data.</text>
</comment>
<evidence type="ECO:0000256" key="1">
    <source>
        <dbReference type="ARBA" id="ARBA00022723"/>
    </source>
</evidence>
<dbReference type="PANTHER" id="PTHR11820">
    <property type="entry name" value="ACYLPYRUVASE"/>
    <property type="match status" value="1"/>
</dbReference>
<gene>
    <name evidence="3" type="ORF">ACFPTN_02610</name>
</gene>
<accession>A0ABW1ALS7</accession>
<protein>
    <submittedName>
        <fullName evidence="3">Fumarylacetoacetate hydrolase family protein</fullName>
    </submittedName>
</protein>
<keyword evidence="3" id="KW-0378">Hydrolase</keyword>
<keyword evidence="4" id="KW-1185">Reference proteome</keyword>
<evidence type="ECO:0000313" key="3">
    <source>
        <dbReference type="EMBL" id="MFC5768253.1"/>
    </source>
</evidence>
<dbReference type="Pfam" id="PF01557">
    <property type="entry name" value="FAA_hydrolase"/>
    <property type="match status" value="1"/>
</dbReference>
<organism evidence="3 4">
    <name type="scientific">Thauera sinica</name>
    <dbReference type="NCBI Taxonomy" id="2665146"/>
    <lineage>
        <taxon>Bacteria</taxon>
        <taxon>Pseudomonadati</taxon>
        <taxon>Pseudomonadota</taxon>
        <taxon>Betaproteobacteria</taxon>
        <taxon>Rhodocyclales</taxon>
        <taxon>Zoogloeaceae</taxon>
        <taxon>Thauera</taxon>
    </lineage>
</organism>
<dbReference type="InterPro" id="IPR011234">
    <property type="entry name" value="Fumarylacetoacetase-like_C"/>
</dbReference>
<name>A0ABW1ALS7_9RHOO</name>
<evidence type="ECO:0000313" key="4">
    <source>
        <dbReference type="Proteomes" id="UP001595974"/>
    </source>
</evidence>
<dbReference type="Gene3D" id="3.90.850.10">
    <property type="entry name" value="Fumarylacetoacetase-like, C-terminal domain"/>
    <property type="match status" value="1"/>
</dbReference>
<dbReference type="RefSeq" id="WP_096445818.1">
    <property type="nucleotide sequence ID" value="NZ_JBHSOG010000008.1"/>
</dbReference>
<feature type="domain" description="Fumarylacetoacetase-like C-terminal" evidence="2">
    <location>
        <begin position="30"/>
        <end position="233"/>
    </location>
</feature>